<evidence type="ECO:0000313" key="3">
    <source>
        <dbReference type="Proteomes" id="UP000028990"/>
    </source>
</evidence>
<organism evidence="2 3">
    <name type="scientific">Fukomys damarensis</name>
    <name type="common">Damaraland mole rat</name>
    <name type="synonym">Cryptomys damarensis</name>
    <dbReference type="NCBI Taxonomy" id="885580"/>
    <lineage>
        <taxon>Eukaryota</taxon>
        <taxon>Metazoa</taxon>
        <taxon>Chordata</taxon>
        <taxon>Craniata</taxon>
        <taxon>Vertebrata</taxon>
        <taxon>Euteleostomi</taxon>
        <taxon>Mammalia</taxon>
        <taxon>Eutheria</taxon>
        <taxon>Euarchontoglires</taxon>
        <taxon>Glires</taxon>
        <taxon>Rodentia</taxon>
        <taxon>Hystricomorpha</taxon>
        <taxon>Bathyergidae</taxon>
        <taxon>Fukomys</taxon>
    </lineage>
</organism>
<sequence>MILREVTIHTNEEPHKEKKLRKHHHICTSDSPHWWPAEYEHRLGIPAALSLQAVPAAQKGQGLCQSQRDSHERFVPPKDIRSRASVALYSGSWRSYVSVLSIQGTTIDCTTQDSEGKSLTKLTQGGMAKGNPLGLPDFGMVLSGLSVGINYRSPFGKCEDFLASIQRFFLTHREAQQEMIHLYSCSDVTQVGRRRRELNGTTRISEFLRNGEKGRKREEEEEKEEKKEEEKEEEAVMEEERY</sequence>
<evidence type="ECO:0000256" key="1">
    <source>
        <dbReference type="SAM" id="MobiDB-lite"/>
    </source>
</evidence>
<feature type="compositionally biased region" description="Acidic residues" evidence="1">
    <location>
        <begin position="230"/>
        <end position="242"/>
    </location>
</feature>
<accession>A0A091D8B7</accession>
<keyword evidence="3" id="KW-1185">Reference proteome</keyword>
<proteinExistence type="predicted"/>
<protein>
    <submittedName>
        <fullName evidence="2">Uncharacterized protein</fullName>
    </submittedName>
</protein>
<gene>
    <name evidence="2" type="ORF">H920_12088</name>
</gene>
<feature type="region of interest" description="Disordered" evidence="1">
    <location>
        <begin position="202"/>
        <end position="242"/>
    </location>
</feature>
<feature type="compositionally biased region" description="Basic and acidic residues" evidence="1">
    <location>
        <begin position="209"/>
        <end position="229"/>
    </location>
</feature>
<reference evidence="2 3" key="1">
    <citation type="submission" date="2013-11" db="EMBL/GenBank/DDBJ databases">
        <title>The Damaraland mole rat (Fukomys damarensis) genome and evolution of African mole rats.</title>
        <authorList>
            <person name="Gladyshev V.N."/>
            <person name="Fang X."/>
        </authorList>
    </citation>
    <scope>NUCLEOTIDE SEQUENCE [LARGE SCALE GENOMIC DNA]</scope>
    <source>
        <tissue evidence="2">Liver</tissue>
    </source>
</reference>
<dbReference type="Proteomes" id="UP000028990">
    <property type="component" value="Unassembled WGS sequence"/>
</dbReference>
<dbReference type="AlphaFoldDB" id="A0A091D8B7"/>
<name>A0A091D8B7_FUKDA</name>
<dbReference type="EMBL" id="KN123174">
    <property type="protein sequence ID" value="KFO26515.1"/>
    <property type="molecule type" value="Genomic_DNA"/>
</dbReference>
<evidence type="ECO:0000313" key="2">
    <source>
        <dbReference type="EMBL" id="KFO26515.1"/>
    </source>
</evidence>